<dbReference type="Proteomes" id="UP000276133">
    <property type="component" value="Unassembled WGS sequence"/>
</dbReference>
<sequence length="225" mass="27110">MRIYHDDSIDKSIICKYECTYSTRIQFCSINELKLYNFTSYNGMYWRWIPLMDNFVDYLQSRDIDSWIVEREYQVVIEWLSSKFSFHAIRDHPFHYFPILGGLWSLATKRNRSLSSEIFTRLVNKNFIRPYNNRIYLEDQYFLAHYVWPLVQSQSLIHDSYYCKEFQSQGLIKAFPNQRPNTECFVSCSNCCEYTMNKTNSKLGIKSVGRTCPVECRFDKKWNYC</sequence>
<dbReference type="EMBL" id="REGN01010492">
    <property type="protein sequence ID" value="RMZ98930.1"/>
    <property type="molecule type" value="Genomic_DNA"/>
</dbReference>
<evidence type="ECO:0000313" key="2">
    <source>
        <dbReference type="Proteomes" id="UP000276133"/>
    </source>
</evidence>
<keyword evidence="2" id="KW-1185">Reference proteome</keyword>
<organism evidence="1 2">
    <name type="scientific">Brachionus plicatilis</name>
    <name type="common">Marine rotifer</name>
    <name type="synonym">Brachionus muelleri</name>
    <dbReference type="NCBI Taxonomy" id="10195"/>
    <lineage>
        <taxon>Eukaryota</taxon>
        <taxon>Metazoa</taxon>
        <taxon>Spiralia</taxon>
        <taxon>Gnathifera</taxon>
        <taxon>Rotifera</taxon>
        <taxon>Eurotatoria</taxon>
        <taxon>Monogononta</taxon>
        <taxon>Pseudotrocha</taxon>
        <taxon>Ploima</taxon>
        <taxon>Brachionidae</taxon>
        <taxon>Brachionus</taxon>
    </lineage>
</organism>
<comment type="caution">
    <text evidence="1">The sequence shown here is derived from an EMBL/GenBank/DDBJ whole genome shotgun (WGS) entry which is preliminary data.</text>
</comment>
<protein>
    <submittedName>
        <fullName evidence="1">Uncharacterized protein</fullName>
    </submittedName>
</protein>
<proteinExistence type="predicted"/>
<dbReference type="OrthoDB" id="204305at2759"/>
<evidence type="ECO:0000313" key="1">
    <source>
        <dbReference type="EMBL" id="RMZ98930.1"/>
    </source>
</evidence>
<name>A0A3M7PJQ5_BRAPC</name>
<dbReference type="AlphaFoldDB" id="A0A3M7PJQ5"/>
<accession>A0A3M7PJQ5</accession>
<gene>
    <name evidence="1" type="ORF">BpHYR1_053548</name>
</gene>
<reference evidence="1 2" key="1">
    <citation type="journal article" date="2018" name="Sci. Rep.">
        <title>Genomic signatures of local adaptation to the degree of environmental predictability in rotifers.</title>
        <authorList>
            <person name="Franch-Gras L."/>
            <person name="Hahn C."/>
            <person name="Garcia-Roger E.M."/>
            <person name="Carmona M.J."/>
            <person name="Serra M."/>
            <person name="Gomez A."/>
        </authorList>
    </citation>
    <scope>NUCLEOTIDE SEQUENCE [LARGE SCALE GENOMIC DNA]</scope>
    <source>
        <strain evidence="1">HYR1</strain>
    </source>
</reference>